<dbReference type="EMBL" id="LVLJ01003371">
    <property type="protein sequence ID" value="OAE21638.1"/>
    <property type="molecule type" value="Genomic_DNA"/>
</dbReference>
<evidence type="ECO:0000313" key="11">
    <source>
        <dbReference type="Proteomes" id="UP001162541"/>
    </source>
</evidence>
<dbReference type="PANTHER" id="PTHR24296">
    <property type="entry name" value="CYTOCHROME P450"/>
    <property type="match status" value="1"/>
</dbReference>
<dbReference type="Gene3D" id="1.10.630.10">
    <property type="entry name" value="Cytochrome P450"/>
    <property type="match status" value="1"/>
</dbReference>
<evidence type="ECO:0000256" key="1">
    <source>
        <dbReference type="ARBA" id="ARBA00010617"/>
    </source>
</evidence>
<keyword evidence="5 6" id="KW-0349">Heme</keyword>
<reference evidence="8" key="2">
    <citation type="journal article" date="2019" name="Curr. Biol.">
        <title>Chromatin organization in early land plants reveals an ancestral association between H3K27me3, transposons, and constitutive heterochromatin.</title>
        <authorList>
            <person name="Montgomery S.A."/>
            <person name="Tanizawa Y."/>
            <person name="Galik B."/>
            <person name="Wang N."/>
            <person name="Ito T."/>
            <person name="Mochizuki T."/>
            <person name="Akimcheva S."/>
            <person name="Bowman J."/>
            <person name="Cognat V."/>
            <person name="Drouard L."/>
            <person name="Ekker H."/>
            <person name="Houng S."/>
            <person name="Kohchi T."/>
            <person name="Lin S."/>
            <person name="Liu L.D."/>
            <person name="Nakamura Y."/>
            <person name="Valeeva L.R."/>
            <person name="Shakirov E.V."/>
            <person name="Shippen D.E."/>
            <person name="Wei W."/>
            <person name="Yagura M."/>
            <person name="Yamaoka S."/>
            <person name="Yamato K.T."/>
            <person name="Liu C."/>
            <person name="Berger F."/>
        </authorList>
    </citation>
    <scope>NUCLEOTIDE SEQUENCE [LARGE SCALE GENOMIC DNA]</scope>
    <source>
        <strain evidence="8">Tak-1</strain>
    </source>
</reference>
<evidence type="ECO:0000256" key="3">
    <source>
        <dbReference type="ARBA" id="ARBA00023002"/>
    </source>
</evidence>
<feature type="binding site" description="axial binding residue" evidence="5">
    <location>
        <position position="456"/>
    </location>
    <ligand>
        <name>heme</name>
        <dbReference type="ChEBI" id="CHEBI:30413"/>
    </ligand>
    <ligandPart>
        <name>Fe</name>
        <dbReference type="ChEBI" id="CHEBI:18248"/>
    </ligandPart>
</feature>
<dbReference type="GO" id="GO:0006629">
    <property type="term" value="P:lipid metabolic process"/>
    <property type="evidence" value="ECO:0007669"/>
    <property type="project" value="UniProtKB-ARBA"/>
</dbReference>
<evidence type="ECO:0000256" key="6">
    <source>
        <dbReference type="RuleBase" id="RU000461"/>
    </source>
</evidence>
<name>A0A176VKZ9_MARPO</name>
<dbReference type="InterPro" id="IPR002401">
    <property type="entry name" value="Cyt_P450_E_grp-I"/>
</dbReference>
<dbReference type="GO" id="GO:0016705">
    <property type="term" value="F:oxidoreductase activity, acting on paired donors, with incorporation or reduction of molecular oxygen"/>
    <property type="evidence" value="ECO:0007669"/>
    <property type="project" value="InterPro"/>
</dbReference>
<dbReference type="GO" id="GO:0005506">
    <property type="term" value="F:iron ion binding"/>
    <property type="evidence" value="ECO:0007669"/>
    <property type="project" value="InterPro"/>
</dbReference>
<proteinExistence type="inferred from homology"/>
<dbReference type="Pfam" id="PF00067">
    <property type="entry name" value="p450"/>
    <property type="match status" value="1"/>
</dbReference>
<dbReference type="Proteomes" id="UP001162541">
    <property type="component" value="Chromosome 6"/>
</dbReference>
<keyword evidence="6" id="KW-0503">Monooxygenase</keyword>
<dbReference type="InterPro" id="IPR017972">
    <property type="entry name" value="Cyt_P450_CS"/>
</dbReference>
<reference evidence="9 10" key="1">
    <citation type="submission" date="2016-03" db="EMBL/GenBank/DDBJ databases">
        <title>Mechanisms controlling the formation of the plant cell surface in tip-growing cells are functionally conserved among land plants.</title>
        <authorList>
            <person name="Honkanen S."/>
            <person name="Jones V.A."/>
            <person name="Morieri G."/>
            <person name="Champion C."/>
            <person name="Hetherington A.J."/>
            <person name="Kelly S."/>
            <person name="Saint-Marcoux D."/>
            <person name="Proust H."/>
            <person name="Prescott H."/>
            <person name="Dolan L."/>
        </authorList>
    </citation>
    <scope>NUCLEOTIDE SEQUENCE [LARGE SCALE GENOMIC DNA]</scope>
    <source>
        <strain evidence="10">cv. Tak-1 and cv. Tak-2</strain>
        <tissue evidence="9">Whole gametophyte</tissue>
    </source>
</reference>
<evidence type="ECO:0000256" key="4">
    <source>
        <dbReference type="ARBA" id="ARBA00023004"/>
    </source>
</evidence>
<evidence type="ECO:0008006" key="12">
    <source>
        <dbReference type="Google" id="ProtNLM"/>
    </source>
</evidence>
<dbReference type="PRINTS" id="PR00463">
    <property type="entry name" value="EP450I"/>
</dbReference>
<accession>A0A176VKZ9</accession>
<dbReference type="GO" id="GO:0020037">
    <property type="term" value="F:heme binding"/>
    <property type="evidence" value="ECO:0007669"/>
    <property type="project" value="InterPro"/>
</dbReference>
<dbReference type="GO" id="GO:0004497">
    <property type="term" value="F:monooxygenase activity"/>
    <property type="evidence" value="ECO:0007669"/>
    <property type="project" value="UniProtKB-KW"/>
</dbReference>
<keyword evidence="2 5" id="KW-0479">Metal-binding</keyword>
<evidence type="ECO:0000256" key="7">
    <source>
        <dbReference type="SAM" id="Phobius"/>
    </source>
</evidence>
<evidence type="ECO:0000313" key="10">
    <source>
        <dbReference type="Proteomes" id="UP000077202"/>
    </source>
</evidence>
<dbReference type="PRINTS" id="PR00385">
    <property type="entry name" value="P450"/>
</dbReference>
<keyword evidence="7" id="KW-0472">Membrane</keyword>
<keyword evidence="4 5" id="KW-0408">Iron</keyword>
<evidence type="ECO:0000313" key="8">
    <source>
        <dbReference type="EMBL" id="BBN15087.1"/>
    </source>
</evidence>
<keyword evidence="10" id="KW-1185">Reference proteome</keyword>
<dbReference type="CDD" id="cd11064">
    <property type="entry name" value="CYP86A"/>
    <property type="match status" value="1"/>
</dbReference>
<dbReference type="Proteomes" id="UP000077202">
    <property type="component" value="Unassembled WGS sequence"/>
</dbReference>
<gene>
    <name evidence="9" type="ORF">AXG93_2619s1060</name>
    <name evidence="8" type="ORF">Mp_6g16900</name>
</gene>
<sequence length="509" mass="58804">MEILPLVFTAIATVGLYACFYRWVLHRNHRGPRIWPILGSILDMTRNRWRMHDYVLDNLKIYYPTYLMKMPGLNYVVTVDPANIEYVLKTNFSNYDKGEQQHHRLVDLLGDGIFNADGDIWKKHRKVASYEFASKVLRDHSFHNFKNNAVKLCQILDRAAEENKPVDMMDLMLRLTFESICQMGFGVDMGLLDPSLPEVPFAISFEDATSRSSERFIDPLWQLKKALNLSSEAAMKKDIETINDFTLKLVKNRKKELETKKQGRPDLLSRFVEAFKEESITANPEKDLQDVVTNFILAGRDTTGVSLAWFLYEVSCNPQVEEKIVAELLRLERDRQGMTDYTTSSEGEMSDFVRLLDYENVSNMHYLHAALSESMRLHGPIPVDVRVAMNDDVLPCGTRVHKGNLLMYSAYAQGRMEQIWGSDVMEFKPERWLKDGVFQPESPYKYPVFHAGPRLCLGKDSAYLQMKITIAALLRFFTFKVVPGHEVRYKVTLTLNMHNGLKMIVRKRS</sequence>
<dbReference type="EMBL" id="AP019871">
    <property type="protein sequence ID" value="BBN15087.1"/>
    <property type="molecule type" value="Genomic_DNA"/>
</dbReference>
<comment type="cofactor">
    <cofactor evidence="5">
        <name>heme</name>
        <dbReference type="ChEBI" id="CHEBI:30413"/>
    </cofactor>
</comment>
<dbReference type="InterPro" id="IPR036396">
    <property type="entry name" value="Cyt_P450_sf"/>
</dbReference>
<dbReference type="InterPro" id="IPR001128">
    <property type="entry name" value="Cyt_P450"/>
</dbReference>
<feature type="transmembrane region" description="Helical" evidence="7">
    <location>
        <begin position="6"/>
        <end position="25"/>
    </location>
</feature>
<organism evidence="9 10">
    <name type="scientific">Marchantia polymorpha subsp. ruderalis</name>
    <dbReference type="NCBI Taxonomy" id="1480154"/>
    <lineage>
        <taxon>Eukaryota</taxon>
        <taxon>Viridiplantae</taxon>
        <taxon>Streptophyta</taxon>
        <taxon>Embryophyta</taxon>
        <taxon>Marchantiophyta</taxon>
        <taxon>Marchantiopsida</taxon>
        <taxon>Marchantiidae</taxon>
        <taxon>Marchantiales</taxon>
        <taxon>Marchantiaceae</taxon>
        <taxon>Marchantia</taxon>
    </lineage>
</organism>
<dbReference type="SUPFAM" id="SSF48264">
    <property type="entry name" value="Cytochrome P450"/>
    <property type="match status" value="1"/>
</dbReference>
<protein>
    <recommendedName>
        <fullName evidence="12">Cytochrome P450</fullName>
    </recommendedName>
</protein>
<dbReference type="PROSITE" id="PS00086">
    <property type="entry name" value="CYTOCHROME_P450"/>
    <property type="match status" value="1"/>
</dbReference>
<evidence type="ECO:0000256" key="2">
    <source>
        <dbReference type="ARBA" id="ARBA00022723"/>
    </source>
</evidence>
<keyword evidence="7" id="KW-1133">Transmembrane helix</keyword>
<keyword evidence="7" id="KW-0812">Transmembrane</keyword>
<dbReference type="AlphaFoldDB" id="A0A176VKZ9"/>
<evidence type="ECO:0000256" key="5">
    <source>
        <dbReference type="PIRSR" id="PIRSR602401-1"/>
    </source>
</evidence>
<comment type="similarity">
    <text evidence="1 6">Belongs to the cytochrome P450 family.</text>
</comment>
<keyword evidence="3 6" id="KW-0560">Oxidoreductase</keyword>
<reference evidence="11" key="3">
    <citation type="journal article" date="2020" name="Curr. Biol.">
        <title>Chromatin organization in early land plants reveals an ancestral association between H3K27me3, transposons, and constitutive heterochromatin.</title>
        <authorList>
            <person name="Montgomery S.A."/>
            <person name="Tanizawa Y."/>
            <person name="Galik B."/>
            <person name="Wang N."/>
            <person name="Ito T."/>
            <person name="Mochizuki T."/>
            <person name="Akimcheva S."/>
            <person name="Bowman J.L."/>
            <person name="Cognat V."/>
            <person name="Marechal-Drouard L."/>
            <person name="Ekker H."/>
            <person name="Hong S.F."/>
            <person name="Kohchi T."/>
            <person name="Lin S.S."/>
            <person name="Liu L.D."/>
            <person name="Nakamura Y."/>
            <person name="Valeeva L.R."/>
            <person name="Shakirov E.V."/>
            <person name="Shippen D.E."/>
            <person name="Wei W.L."/>
            <person name="Yagura M."/>
            <person name="Yamaoka S."/>
            <person name="Yamato K.T."/>
            <person name="Liu C."/>
            <person name="Berger F."/>
        </authorList>
    </citation>
    <scope>NUCLEOTIDE SEQUENCE [LARGE SCALE GENOMIC DNA]</scope>
    <source>
        <strain evidence="11">Tak-1</strain>
    </source>
</reference>
<evidence type="ECO:0000313" key="9">
    <source>
        <dbReference type="EMBL" id="OAE21638.1"/>
    </source>
</evidence>